<gene>
    <name evidence="1" type="ORF">HYC85_026359</name>
</gene>
<dbReference type="EMBL" id="JACBKZ010000013">
    <property type="protein sequence ID" value="KAF5935230.1"/>
    <property type="molecule type" value="Genomic_DNA"/>
</dbReference>
<reference evidence="2" key="1">
    <citation type="journal article" date="2020" name="Nat. Commun.">
        <title>Genome assembly of wild tea tree DASZ reveals pedigree and selection history of tea varieties.</title>
        <authorList>
            <person name="Zhang W."/>
            <person name="Zhang Y."/>
            <person name="Qiu H."/>
            <person name="Guo Y."/>
            <person name="Wan H."/>
            <person name="Zhang X."/>
            <person name="Scossa F."/>
            <person name="Alseekh S."/>
            <person name="Zhang Q."/>
            <person name="Wang P."/>
            <person name="Xu L."/>
            <person name="Schmidt M.H."/>
            <person name="Jia X."/>
            <person name="Li D."/>
            <person name="Zhu A."/>
            <person name="Guo F."/>
            <person name="Chen W."/>
            <person name="Ni D."/>
            <person name="Usadel B."/>
            <person name="Fernie A.R."/>
            <person name="Wen W."/>
        </authorList>
    </citation>
    <scope>NUCLEOTIDE SEQUENCE [LARGE SCALE GENOMIC DNA]</scope>
    <source>
        <strain evidence="2">cv. G240</strain>
    </source>
</reference>
<dbReference type="AlphaFoldDB" id="A0A7J7G3C8"/>
<reference evidence="1 2" key="2">
    <citation type="submission" date="2020-07" db="EMBL/GenBank/DDBJ databases">
        <title>Genome assembly of wild tea tree DASZ reveals pedigree and selection history of tea varieties.</title>
        <authorList>
            <person name="Zhang W."/>
        </authorList>
    </citation>
    <scope>NUCLEOTIDE SEQUENCE [LARGE SCALE GENOMIC DNA]</scope>
    <source>
        <strain evidence="2">cv. G240</strain>
        <tissue evidence="1">Leaf</tissue>
    </source>
</reference>
<name>A0A7J7G3C8_CAMSI</name>
<evidence type="ECO:0000313" key="2">
    <source>
        <dbReference type="Proteomes" id="UP000593564"/>
    </source>
</evidence>
<accession>A0A7J7G3C8</accession>
<comment type="caution">
    <text evidence="1">The sequence shown here is derived from an EMBL/GenBank/DDBJ whole genome shotgun (WGS) entry which is preliminary data.</text>
</comment>
<sequence>MTGNRELTTECEWSSCKALEVYEINGTRTSARRSVRCHLFCQCSPAALAVDKEVLSHDALTPTNCPRLLFFNQSDLQLDKVKRQMTVSNGKLSQLKQDFFMHHFVHSWMFLRSPQKQLENLVKEWNYDALCSTEPKNYVETKCKM</sequence>
<protein>
    <submittedName>
        <fullName evidence="1">Uncharacterized protein</fullName>
    </submittedName>
</protein>
<dbReference type="Proteomes" id="UP000593564">
    <property type="component" value="Unassembled WGS sequence"/>
</dbReference>
<organism evidence="1 2">
    <name type="scientific">Camellia sinensis</name>
    <name type="common">Tea plant</name>
    <name type="synonym">Thea sinensis</name>
    <dbReference type="NCBI Taxonomy" id="4442"/>
    <lineage>
        <taxon>Eukaryota</taxon>
        <taxon>Viridiplantae</taxon>
        <taxon>Streptophyta</taxon>
        <taxon>Embryophyta</taxon>
        <taxon>Tracheophyta</taxon>
        <taxon>Spermatophyta</taxon>
        <taxon>Magnoliopsida</taxon>
        <taxon>eudicotyledons</taxon>
        <taxon>Gunneridae</taxon>
        <taxon>Pentapetalae</taxon>
        <taxon>asterids</taxon>
        <taxon>Ericales</taxon>
        <taxon>Theaceae</taxon>
        <taxon>Camellia</taxon>
    </lineage>
</organism>
<proteinExistence type="predicted"/>
<evidence type="ECO:0000313" key="1">
    <source>
        <dbReference type="EMBL" id="KAF5935230.1"/>
    </source>
</evidence>
<keyword evidence="2" id="KW-1185">Reference proteome</keyword>